<proteinExistence type="predicted"/>
<sequence length="412" mass="45316">MPVGPNTVSVVSASRLTGCGRPRNAYSADELVTLRNVVFRTRELLRRNDQLWNLWDRSIWMQIANHMHTIGWPKRPWSRLRSKGLHMLLSSGVTDHLNSTVLSGRRVVECSLASVTTSSCISAAAPCLTQHSLPQTVCSVDRRPTPDSGLISTVHESSELHCQPPPLVPSSEAPVNVLRSLPNASMNVGSGAVPGTVIVSGPQILRVCSKALTQETAIRNGQFCPNVDVPTTSASGIGEGIHSLDTSSVLERQSCTHTPTFTTAAESCRIDLSVSSDEEGGAVPMGAVSSTTHQSILPTPCSALPRTPSKRKPPNLTRAELLMRMQVYRKKLEVLELKKIYWTNKLQRLSSQCETTSSQTPSKLETPNLTRAELLMRMQVHRKKLEVLELKRIYWTNKLQRLSLQCETTSSQ</sequence>
<reference evidence="2 3" key="1">
    <citation type="journal article" date="2019" name="Gigascience">
        <title>Whole-genome sequence of the oriental lung fluke Paragonimus westermani.</title>
        <authorList>
            <person name="Oey H."/>
            <person name="Zakrzewski M."/>
            <person name="Narain K."/>
            <person name="Devi K.R."/>
            <person name="Agatsuma T."/>
            <person name="Nawaratna S."/>
            <person name="Gobert G.N."/>
            <person name="Jones M.K."/>
            <person name="Ragan M.A."/>
            <person name="McManus D.P."/>
            <person name="Krause L."/>
        </authorList>
    </citation>
    <scope>NUCLEOTIDE SEQUENCE [LARGE SCALE GENOMIC DNA]</scope>
    <source>
        <strain evidence="2 3">IND2009</strain>
    </source>
</reference>
<evidence type="ECO:0000313" key="2">
    <source>
        <dbReference type="EMBL" id="KAA3672367.1"/>
    </source>
</evidence>
<gene>
    <name evidence="2" type="ORF">DEA37_0011678</name>
</gene>
<feature type="region of interest" description="Disordered" evidence="1">
    <location>
        <begin position="291"/>
        <end position="314"/>
    </location>
</feature>
<organism evidence="2 3">
    <name type="scientific">Paragonimus westermani</name>
    <dbReference type="NCBI Taxonomy" id="34504"/>
    <lineage>
        <taxon>Eukaryota</taxon>
        <taxon>Metazoa</taxon>
        <taxon>Spiralia</taxon>
        <taxon>Lophotrochozoa</taxon>
        <taxon>Platyhelminthes</taxon>
        <taxon>Trematoda</taxon>
        <taxon>Digenea</taxon>
        <taxon>Plagiorchiida</taxon>
        <taxon>Troglotremata</taxon>
        <taxon>Troglotrematidae</taxon>
        <taxon>Paragonimus</taxon>
    </lineage>
</organism>
<dbReference type="AlphaFoldDB" id="A0A5J4NA85"/>
<name>A0A5J4NA85_9TREM</name>
<comment type="caution">
    <text evidence="2">The sequence shown here is derived from an EMBL/GenBank/DDBJ whole genome shotgun (WGS) entry which is preliminary data.</text>
</comment>
<protein>
    <submittedName>
        <fullName evidence="2">Uncharacterized protein</fullName>
    </submittedName>
</protein>
<dbReference type="EMBL" id="QNGE01004993">
    <property type="protein sequence ID" value="KAA3672367.1"/>
    <property type="molecule type" value="Genomic_DNA"/>
</dbReference>
<accession>A0A5J4NA85</accession>
<evidence type="ECO:0000256" key="1">
    <source>
        <dbReference type="SAM" id="MobiDB-lite"/>
    </source>
</evidence>
<evidence type="ECO:0000313" key="3">
    <source>
        <dbReference type="Proteomes" id="UP000324629"/>
    </source>
</evidence>
<dbReference type="Proteomes" id="UP000324629">
    <property type="component" value="Unassembled WGS sequence"/>
</dbReference>
<keyword evidence="3" id="KW-1185">Reference proteome</keyword>